<feature type="domain" description="Flagellar motor switch protein FliN-like C-terminal" evidence="2">
    <location>
        <begin position="4"/>
        <end position="72"/>
    </location>
</feature>
<comment type="caution">
    <text evidence="3">The sequence shown here is derived from an EMBL/GenBank/DDBJ whole genome shotgun (WGS) entry which is preliminary data.</text>
</comment>
<protein>
    <submittedName>
        <fullName evidence="3">FliM/FliN family flagellar motor switch protein</fullName>
    </submittedName>
</protein>
<keyword evidence="3" id="KW-0969">Cilium</keyword>
<dbReference type="GO" id="GO:0009425">
    <property type="term" value="C:bacterial-type flagellum basal body"/>
    <property type="evidence" value="ECO:0007669"/>
    <property type="project" value="InterPro"/>
</dbReference>
<keyword evidence="3" id="KW-0966">Cell projection</keyword>
<comment type="similarity">
    <text evidence="1">Belongs to the FliN/MopA/SpaO family.</text>
</comment>
<name>A0A9J6P7U8_9PROT</name>
<dbReference type="GO" id="GO:0050918">
    <property type="term" value="P:positive chemotaxis"/>
    <property type="evidence" value="ECO:0007669"/>
    <property type="project" value="TreeGrafter"/>
</dbReference>
<dbReference type="InterPro" id="IPR036429">
    <property type="entry name" value="SpoA-like_sf"/>
</dbReference>
<dbReference type="InterPro" id="IPR001172">
    <property type="entry name" value="FliN_T3SS_HrcQb"/>
</dbReference>
<evidence type="ECO:0000256" key="1">
    <source>
        <dbReference type="ARBA" id="ARBA00009226"/>
    </source>
</evidence>
<reference evidence="3" key="1">
    <citation type="submission" date="2022-06" db="EMBL/GenBank/DDBJ databases">
        <title>Isolation and Genomics of Futiania mangrovii gen. nov., sp. nov., a Rare and Metabolically-versatile member in the Class Alphaproteobacteria.</title>
        <authorList>
            <person name="Liu L."/>
            <person name="Huang W.-C."/>
            <person name="Pan J."/>
            <person name="Li J."/>
            <person name="Huang Y."/>
            <person name="Du H."/>
            <person name="Liu Y."/>
            <person name="Li M."/>
        </authorList>
    </citation>
    <scope>NUCLEOTIDE SEQUENCE</scope>
    <source>
        <strain evidence="3">FT118</strain>
    </source>
</reference>
<dbReference type="Proteomes" id="UP001055804">
    <property type="component" value="Unassembled WGS sequence"/>
</dbReference>
<dbReference type="GO" id="GO:0071978">
    <property type="term" value="P:bacterial-type flagellum-dependent swarming motility"/>
    <property type="evidence" value="ECO:0007669"/>
    <property type="project" value="TreeGrafter"/>
</dbReference>
<keyword evidence="3" id="KW-0282">Flagellum</keyword>
<dbReference type="InterPro" id="IPR001543">
    <property type="entry name" value="FliN-like_C"/>
</dbReference>
<dbReference type="Pfam" id="PF01052">
    <property type="entry name" value="FliMN_C"/>
    <property type="match status" value="1"/>
</dbReference>
<dbReference type="SUPFAM" id="SSF101801">
    <property type="entry name" value="Surface presentation of antigens (SPOA)"/>
    <property type="match status" value="1"/>
</dbReference>
<dbReference type="EMBL" id="JAMZFT010000001">
    <property type="protein sequence ID" value="MCP1335228.1"/>
    <property type="molecule type" value="Genomic_DNA"/>
</dbReference>
<evidence type="ECO:0000313" key="3">
    <source>
        <dbReference type="EMBL" id="MCP1335228.1"/>
    </source>
</evidence>
<evidence type="ECO:0000313" key="4">
    <source>
        <dbReference type="Proteomes" id="UP001055804"/>
    </source>
</evidence>
<evidence type="ECO:0000259" key="2">
    <source>
        <dbReference type="Pfam" id="PF01052"/>
    </source>
</evidence>
<proteinExistence type="inferred from homology"/>
<organism evidence="3 4">
    <name type="scientific">Futiania mangrovi</name>
    <dbReference type="NCBI Taxonomy" id="2959716"/>
    <lineage>
        <taxon>Bacteria</taxon>
        <taxon>Pseudomonadati</taxon>
        <taxon>Pseudomonadota</taxon>
        <taxon>Alphaproteobacteria</taxon>
        <taxon>Futianiales</taxon>
        <taxon>Futianiaceae</taxon>
        <taxon>Futiania</taxon>
    </lineage>
</organism>
<dbReference type="AlphaFoldDB" id="A0A9J6P7U8"/>
<dbReference type="Gene3D" id="2.30.330.10">
    <property type="entry name" value="SpoA-like"/>
    <property type="match status" value="1"/>
</dbReference>
<keyword evidence="4" id="KW-1185">Reference proteome</keyword>
<dbReference type="PANTHER" id="PTHR30034:SF6">
    <property type="entry name" value="YOP PROTEINS TRANSLOCATION PROTEIN Q"/>
    <property type="match status" value="1"/>
</dbReference>
<dbReference type="GO" id="GO:0003774">
    <property type="term" value="F:cytoskeletal motor activity"/>
    <property type="evidence" value="ECO:0007669"/>
    <property type="project" value="InterPro"/>
</dbReference>
<accession>A0A9J6P7U8</accession>
<dbReference type="PANTHER" id="PTHR30034">
    <property type="entry name" value="FLAGELLAR MOTOR SWITCH PROTEIN FLIM"/>
    <property type="match status" value="1"/>
</dbReference>
<gene>
    <name evidence="3" type="ORF">NJQ99_02290</name>
</gene>
<dbReference type="RefSeq" id="WP_269331179.1">
    <property type="nucleotide sequence ID" value="NZ_JAMZFT010000001.1"/>
</dbReference>
<sequence>MLPVDAVSIEVVAVLGRTTMPIGRLLRMGRGALIELDAHVSAPVRLYANDVLIAHGELVIQGDRLAIQVTGVPRKGGAAGETPDARDAA</sequence>
<dbReference type="PRINTS" id="PR00956">
    <property type="entry name" value="FLGMOTORFLIN"/>
</dbReference>